<name>A0ABQ7R4V0_PLUXY</name>
<comment type="caution">
    <text evidence="1">The sequence shown here is derived from an EMBL/GenBank/DDBJ whole genome shotgun (WGS) entry which is preliminary data.</text>
</comment>
<evidence type="ECO:0000313" key="2">
    <source>
        <dbReference type="Proteomes" id="UP000823941"/>
    </source>
</evidence>
<dbReference type="EMBL" id="JAHIBW010000003">
    <property type="protein sequence ID" value="KAG7312299.1"/>
    <property type="molecule type" value="Genomic_DNA"/>
</dbReference>
<sequence length="101" mass="10769">MTTGLGEREMWYEVVCVERGRPARAPAGGGRSKGPPHPAAEAATRLLVGGAYRALPSESIVIARTNAPKRTACLLRQSSPILPCCEQIGLCNSKFSCVKPF</sequence>
<keyword evidence="2" id="KW-1185">Reference proteome</keyword>
<protein>
    <submittedName>
        <fullName evidence="1">Uncharacterized protein</fullName>
    </submittedName>
</protein>
<reference evidence="1 2" key="1">
    <citation type="submission" date="2021-06" db="EMBL/GenBank/DDBJ databases">
        <title>A haploid diamondback moth (Plutella xylostella L.) genome assembly resolves 31 chromosomes and identifies a diamide resistance mutation.</title>
        <authorList>
            <person name="Ward C.M."/>
            <person name="Perry K.D."/>
            <person name="Baker G."/>
            <person name="Powis K."/>
            <person name="Heckel D.G."/>
            <person name="Baxter S.W."/>
        </authorList>
    </citation>
    <scope>NUCLEOTIDE SEQUENCE [LARGE SCALE GENOMIC DNA]</scope>
    <source>
        <strain evidence="1 2">LV</strain>
        <tissue evidence="1">Single pupa</tissue>
    </source>
</reference>
<organism evidence="1 2">
    <name type="scientific">Plutella xylostella</name>
    <name type="common">Diamondback moth</name>
    <name type="synonym">Plutella maculipennis</name>
    <dbReference type="NCBI Taxonomy" id="51655"/>
    <lineage>
        <taxon>Eukaryota</taxon>
        <taxon>Metazoa</taxon>
        <taxon>Ecdysozoa</taxon>
        <taxon>Arthropoda</taxon>
        <taxon>Hexapoda</taxon>
        <taxon>Insecta</taxon>
        <taxon>Pterygota</taxon>
        <taxon>Neoptera</taxon>
        <taxon>Endopterygota</taxon>
        <taxon>Lepidoptera</taxon>
        <taxon>Glossata</taxon>
        <taxon>Ditrysia</taxon>
        <taxon>Yponomeutoidea</taxon>
        <taxon>Plutellidae</taxon>
        <taxon>Plutella</taxon>
    </lineage>
</organism>
<evidence type="ECO:0000313" key="1">
    <source>
        <dbReference type="EMBL" id="KAG7312299.1"/>
    </source>
</evidence>
<gene>
    <name evidence="1" type="ORF">JYU34_001776</name>
</gene>
<proteinExistence type="predicted"/>
<dbReference type="Proteomes" id="UP000823941">
    <property type="component" value="Chromosome 3"/>
</dbReference>
<accession>A0ABQ7R4V0</accession>